<evidence type="ECO:0000313" key="2">
    <source>
        <dbReference type="EMBL" id="KAE8734105.1"/>
    </source>
</evidence>
<evidence type="ECO:0000313" key="3">
    <source>
        <dbReference type="Proteomes" id="UP000436088"/>
    </source>
</evidence>
<organism evidence="2 3">
    <name type="scientific">Hibiscus syriacus</name>
    <name type="common">Rose of Sharon</name>
    <dbReference type="NCBI Taxonomy" id="106335"/>
    <lineage>
        <taxon>Eukaryota</taxon>
        <taxon>Viridiplantae</taxon>
        <taxon>Streptophyta</taxon>
        <taxon>Embryophyta</taxon>
        <taxon>Tracheophyta</taxon>
        <taxon>Spermatophyta</taxon>
        <taxon>Magnoliopsida</taxon>
        <taxon>eudicotyledons</taxon>
        <taxon>Gunneridae</taxon>
        <taxon>Pentapetalae</taxon>
        <taxon>rosids</taxon>
        <taxon>malvids</taxon>
        <taxon>Malvales</taxon>
        <taxon>Malvaceae</taxon>
        <taxon>Malvoideae</taxon>
        <taxon>Hibiscus</taxon>
    </lineage>
</organism>
<sequence length="121" mass="13449">MFSVTCRDTHITQAGRAKDDVCISLSMFTSLDIAGQVKRHKYSRRLPTEGWNFTVEKMGAKGKRGDGGGWKFVSLPDGSSRPLNEVEKMYGMCLGQSPNDGITKQTEPNRSVRPVEPEQID</sequence>
<comment type="caution">
    <text evidence="2">The sequence shown here is derived from an EMBL/GenBank/DDBJ whole genome shotgun (WGS) entry which is preliminary data.</text>
</comment>
<dbReference type="Proteomes" id="UP000436088">
    <property type="component" value="Unassembled WGS sequence"/>
</dbReference>
<feature type="compositionally biased region" description="Polar residues" evidence="1">
    <location>
        <begin position="96"/>
        <end position="109"/>
    </location>
</feature>
<dbReference type="InterPro" id="IPR052851">
    <property type="entry name" value="GCD1_mitochondrial"/>
</dbReference>
<reference evidence="2" key="1">
    <citation type="submission" date="2019-09" db="EMBL/GenBank/DDBJ databases">
        <title>Draft genome information of white flower Hibiscus syriacus.</title>
        <authorList>
            <person name="Kim Y.-M."/>
        </authorList>
    </citation>
    <scope>NUCLEOTIDE SEQUENCE [LARGE SCALE GENOMIC DNA]</scope>
    <source>
        <strain evidence="2">YM2019G1</strain>
    </source>
</reference>
<gene>
    <name evidence="2" type="ORF">F3Y22_tig00000778pilonHSYRG00145</name>
</gene>
<evidence type="ECO:0000256" key="1">
    <source>
        <dbReference type="SAM" id="MobiDB-lite"/>
    </source>
</evidence>
<dbReference type="AlphaFoldDB" id="A0A6A3CWZ4"/>
<dbReference type="PANTHER" id="PTHR35476">
    <property type="entry name" value="MUCIN-LIKE PROTEIN"/>
    <property type="match status" value="1"/>
</dbReference>
<name>A0A6A3CWZ4_HIBSY</name>
<dbReference type="PANTHER" id="PTHR35476:SF3">
    <property type="entry name" value="SMALL RIBOSOMAL SUBUNIT PROTEIN MS75"/>
    <property type="match status" value="1"/>
</dbReference>
<keyword evidence="3" id="KW-1185">Reference proteome</keyword>
<dbReference type="EMBL" id="VEPZ02000074">
    <property type="protein sequence ID" value="KAE8734105.1"/>
    <property type="molecule type" value="Genomic_DNA"/>
</dbReference>
<protein>
    <submittedName>
        <fullName evidence="2">Uncharacterized protein</fullName>
    </submittedName>
</protein>
<accession>A0A6A3CWZ4</accession>
<proteinExistence type="predicted"/>
<feature type="region of interest" description="Disordered" evidence="1">
    <location>
        <begin position="94"/>
        <end position="121"/>
    </location>
</feature>